<sequence>MTNLANDVACKVVNPITELKRLYPNQPNPTDVDVATAALYTHHTQERSRTVNAHIPTAFWAGPEVLRAMAQYLREPLFVLDVTQTNDAHVQNYYYKDYILPNGDTHETGCGGAMDDATAKRMLHTYAGLHVLPVFIVLKRHEGHFYGVKHGDLYTRWQAEGDLTFAQDHCADYDWFNDVIAHMDDSEARQEDLDPLVDTDEGNAILIGTVDRRDRLDIAHDRLKLARLDSCSYDMDILAGGLRAEGVRLQALANKSDAGTEVAGPSGNCDHGGPPRGRASISQQGRVSYQVLQRILDSEGQEPELMSDRRKLRQLCNENTAALHTWLHRGRIPRLLAIAPGRQPNLLRLMPELLADRRTLHELFAFLPYLEIAVKMMPGGMALQWGELEVYDAQVDALREVIADAATGNLATEYCRTWLAACTSAGGSTRDRQVAREPDRWRRLTGLYLDGPTGVCPADIEADCWKVLHLLPHVAWSWAITPWGQTAAGRFGGLYHAHPIIQRVCEQVAEHAAWGEVVTFPSGVTWEDRLAAMAAGQSPQVTY</sequence>
<feature type="region of interest" description="Disordered" evidence="1">
    <location>
        <begin position="257"/>
        <end position="283"/>
    </location>
</feature>
<evidence type="ECO:0000256" key="1">
    <source>
        <dbReference type="SAM" id="MobiDB-lite"/>
    </source>
</evidence>
<dbReference type="EMBL" id="QXFU01002407">
    <property type="protein sequence ID" value="KAE8986134.1"/>
    <property type="molecule type" value="Genomic_DNA"/>
</dbReference>
<gene>
    <name evidence="3" type="ORF">PR001_g17057</name>
    <name evidence="2" type="ORF">PR002_g22439</name>
    <name evidence="4" type="ORF">PR003_g23020</name>
</gene>
<organism evidence="4 6">
    <name type="scientific">Phytophthora rubi</name>
    <dbReference type="NCBI Taxonomy" id="129364"/>
    <lineage>
        <taxon>Eukaryota</taxon>
        <taxon>Sar</taxon>
        <taxon>Stramenopiles</taxon>
        <taxon>Oomycota</taxon>
        <taxon>Peronosporomycetes</taxon>
        <taxon>Peronosporales</taxon>
        <taxon>Peronosporaceae</taxon>
        <taxon>Phytophthora</taxon>
    </lineage>
</organism>
<keyword evidence="6" id="KW-1185">Reference proteome</keyword>
<comment type="caution">
    <text evidence="4">The sequence shown here is derived from an EMBL/GenBank/DDBJ whole genome shotgun (WGS) entry which is preliminary data.</text>
</comment>
<dbReference type="EMBL" id="QXFT01002371">
    <property type="protein sequence ID" value="KAE9299354.1"/>
    <property type="molecule type" value="Genomic_DNA"/>
</dbReference>
<dbReference type="Proteomes" id="UP000435112">
    <property type="component" value="Unassembled WGS sequence"/>
</dbReference>
<evidence type="ECO:0000313" key="7">
    <source>
        <dbReference type="Proteomes" id="UP000435112"/>
    </source>
</evidence>
<protein>
    <submittedName>
        <fullName evidence="4">Uncharacterized protein</fullName>
    </submittedName>
</protein>
<evidence type="ECO:0000313" key="6">
    <source>
        <dbReference type="Proteomes" id="UP000434957"/>
    </source>
</evidence>
<accession>A0A6A4D510</accession>
<evidence type="ECO:0000313" key="4">
    <source>
        <dbReference type="EMBL" id="KAE9299354.1"/>
    </source>
</evidence>
<evidence type="ECO:0000313" key="2">
    <source>
        <dbReference type="EMBL" id="KAE8986134.1"/>
    </source>
</evidence>
<name>A0A6A4D510_9STRA</name>
<proteinExistence type="predicted"/>
<evidence type="ECO:0000313" key="5">
    <source>
        <dbReference type="Proteomes" id="UP000429607"/>
    </source>
</evidence>
<dbReference type="Proteomes" id="UP000434957">
    <property type="component" value="Unassembled WGS sequence"/>
</dbReference>
<dbReference type="AlphaFoldDB" id="A0A6A4D510"/>
<dbReference type="Proteomes" id="UP000429607">
    <property type="component" value="Unassembled WGS sequence"/>
</dbReference>
<reference evidence="4 6" key="1">
    <citation type="submission" date="2018-08" db="EMBL/GenBank/DDBJ databases">
        <title>Genomic investigation of the strawberry pathogen Phytophthora fragariae indicates pathogenicity is determined by transcriptional variation in three key races.</title>
        <authorList>
            <person name="Adams T.M."/>
            <person name="Armitage A.D."/>
            <person name="Sobczyk M.K."/>
            <person name="Bates H.J."/>
            <person name="Dunwell J.M."/>
            <person name="Nellist C.F."/>
            <person name="Harrison R.J."/>
        </authorList>
    </citation>
    <scope>NUCLEOTIDE SEQUENCE [LARGE SCALE GENOMIC DNA]</scope>
    <source>
        <strain evidence="3 5">SCRP249</strain>
        <strain evidence="2 7">SCRP324</strain>
        <strain evidence="4 6">SCRP333</strain>
    </source>
</reference>
<dbReference type="OrthoDB" id="10414298at2759"/>
<dbReference type="EMBL" id="QXFV01001391">
    <property type="protein sequence ID" value="KAE9007059.1"/>
    <property type="molecule type" value="Genomic_DNA"/>
</dbReference>
<evidence type="ECO:0000313" key="3">
    <source>
        <dbReference type="EMBL" id="KAE9007059.1"/>
    </source>
</evidence>